<protein>
    <recommendedName>
        <fullName evidence="3">SCP2 domain-containing protein</fullName>
    </recommendedName>
</protein>
<dbReference type="RefSeq" id="WP_199382727.1">
    <property type="nucleotide sequence ID" value="NZ_JAEMHM010000003.1"/>
</dbReference>
<dbReference type="EMBL" id="JAEMHM010000003">
    <property type="protein sequence ID" value="MBJ6723885.1"/>
    <property type="molecule type" value="Genomic_DNA"/>
</dbReference>
<evidence type="ECO:0000313" key="1">
    <source>
        <dbReference type="EMBL" id="MBJ6723885.1"/>
    </source>
</evidence>
<dbReference type="Gene3D" id="3.30.1050.10">
    <property type="entry name" value="SCP2 sterol-binding domain"/>
    <property type="match status" value="1"/>
</dbReference>
<keyword evidence="2" id="KW-1185">Reference proteome</keyword>
<evidence type="ECO:0008006" key="3">
    <source>
        <dbReference type="Google" id="ProtNLM"/>
    </source>
</evidence>
<accession>A0A8J7JHD9</accession>
<gene>
    <name evidence="1" type="ORF">JFN93_04110</name>
</gene>
<reference evidence="1" key="1">
    <citation type="submission" date="2020-12" db="EMBL/GenBank/DDBJ databases">
        <title>Geomonas sp. Red875, isolated from river sediment.</title>
        <authorList>
            <person name="Xu Z."/>
            <person name="Zhang Z."/>
            <person name="Masuda Y."/>
            <person name="Itoh H."/>
            <person name="Senoo K."/>
        </authorList>
    </citation>
    <scope>NUCLEOTIDE SEQUENCE</scope>
    <source>
        <strain evidence="1">Red875</strain>
    </source>
</reference>
<proteinExistence type="predicted"/>
<dbReference type="Proteomes" id="UP000636888">
    <property type="component" value="Unassembled WGS sequence"/>
</dbReference>
<name>A0A8J7JHD9_9BACT</name>
<comment type="caution">
    <text evidence="1">The sequence shown here is derived from an EMBL/GenBank/DDBJ whole genome shotgun (WGS) entry which is preliminary data.</text>
</comment>
<evidence type="ECO:0000313" key="2">
    <source>
        <dbReference type="Proteomes" id="UP000636888"/>
    </source>
</evidence>
<dbReference type="InterPro" id="IPR036527">
    <property type="entry name" value="SCP2_sterol-bd_dom_sf"/>
</dbReference>
<sequence length="105" mass="11658">MTPDVIDTLITELGKSFKKGVFSAQATFYFQMGSHGATATVDGESSAFERGKTVESPDCTCQTSEEMFRKIWFEGYRPGLLDFIGGKIKTNNPLMLQQFLQAFGK</sequence>
<organism evidence="1 2">
    <name type="scientific">Geomesophilobacter sediminis</name>
    <dbReference type="NCBI Taxonomy" id="2798584"/>
    <lineage>
        <taxon>Bacteria</taxon>
        <taxon>Pseudomonadati</taxon>
        <taxon>Thermodesulfobacteriota</taxon>
        <taxon>Desulfuromonadia</taxon>
        <taxon>Geobacterales</taxon>
        <taxon>Geobacteraceae</taxon>
        <taxon>Geomesophilobacter</taxon>
    </lineage>
</organism>
<dbReference type="AlphaFoldDB" id="A0A8J7JHD9"/>